<protein>
    <submittedName>
        <fullName evidence="1">Uncharacterized protein</fullName>
    </submittedName>
</protein>
<gene>
    <name evidence="1" type="ORF">PT974_04649</name>
</gene>
<comment type="caution">
    <text evidence="1">The sequence shown here is derived from an EMBL/GenBank/DDBJ whole genome shotgun (WGS) entry which is preliminary data.</text>
</comment>
<dbReference type="Proteomes" id="UP001338125">
    <property type="component" value="Unassembled WGS sequence"/>
</dbReference>
<sequence length="126" mass="12927">MGGPIRGPIPTRLTGTTTAGRAIGTNATGLAIGAAGTITARRRTGKHILMSSVVKGIGSLRICQLGELAMEDTAQSSGRDHHGTGLHRTTDCLTKPGVIRVGMSPTPSFDVTLSDMFDLDGLLAAS</sequence>
<reference evidence="1 2" key="1">
    <citation type="submission" date="2024-01" db="EMBL/GenBank/DDBJ databases">
        <title>Complete genome of Cladobotryum mycophilum ATHUM6906.</title>
        <authorList>
            <person name="Christinaki A.C."/>
            <person name="Myridakis A.I."/>
            <person name="Kouvelis V.N."/>
        </authorList>
    </citation>
    <scope>NUCLEOTIDE SEQUENCE [LARGE SCALE GENOMIC DNA]</scope>
    <source>
        <strain evidence="1 2">ATHUM6906</strain>
    </source>
</reference>
<name>A0ABR0SVS7_9HYPO</name>
<evidence type="ECO:0000313" key="2">
    <source>
        <dbReference type="Proteomes" id="UP001338125"/>
    </source>
</evidence>
<keyword evidence="2" id="KW-1185">Reference proteome</keyword>
<organism evidence="1 2">
    <name type="scientific">Cladobotryum mycophilum</name>
    <dbReference type="NCBI Taxonomy" id="491253"/>
    <lineage>
        <taxon>Eukaryota</taxon>
        <taxon>Fungi</taxon>
        <taxon>Dikarya</taxon>
        <taxon>Ascomycota</taxon>
        <taxon>Pezizomycotina</taxon>
        <taxon>Sordariomycetes</taxon>
        <taxon>Hypocreomycetidae</taxon>
        <taxon>Hypocreales</taxon>
        <taxon>Hypocreaceae</taxon>
        <taxon>Cladobotryum</taxon>
    </lineage>
</organism>
<accession>A0ABR0SVS7</accession>
<proteinExistence type="predicted"/>
<dbReference type="EMBL" id="JAVFKD010000004">
    <property type="protein sequence ID" value="KAK5996219.1"/>
    <property type="molecule type" value="Genomic_DNA"/>
</dbReference>
<evidence type="ECO:0000313" key="1">
    <source>
        <dbReference type="EMBL" id="KAK5996219.1"/>
    </source>
</evidence>